<name>A0A6M3IY01_9ZZZZ</name>
<dbReference type="EMBL" id="MT141473">
    <property type="protein sequence ID" value="QJA62506.1"/>
    <property type="molecule type" value="Genomic_DNA"/>
</dbReference>
<proteinExistence type="predicted"/>
<accession>A0A6M3IY01</accession>
<organism evidence="1">
    <name type="scientific">viral metagenome</name>
    <dbReference type="NCBI Taxonomy" id="1070528"/>
    <lineage>
        <taxon>unclassified sequences</taxon>
        <taxon>metagenomes</taxon>
        <taxon>organismal metagenomes</taxon>
    </lineage>
</organism>
<protein>
    <submittedName>
        <fullName evidence="1">Uncharacterized protein</fullName>
    </submittedName>
</protein>
<sequence>MTAIEQWFKEHGYQLLETRSDGYGYEGPEGEYLLLSRGDDTEEPFWALYYGEGENPDESGGWDETPRA</sequence>
<dbReference type="EMBL" id="MT142489">
    <property type="protein sequence ID" value="QJA82499.1"/>
    <property type="molecule type" value="Genomic_DNA"/>
</dbReference>
<reference evidence="1" key="1">
    <citation type="submission" date="2020-03" db="EMBL/GenBank/DDBJ databases">
        <title>The deep terrestrial virosphere.</title>
        <authorList>
            <person name="Holmfeldt K."/>
            <person name="Nilsson E."/>
            <person name="Simone D."/>
            <person name="Lopez-Fernandez M."/>
            <person name="Wu X."/>
            <person name="de Brujin I."/>
            <person name="Lundin D."/>
            <person name="Andersson A."/>
            <person name="Bertilsson S."/>
            <person name="Dopson M."/>
        </authorList>
    </citation>
    <scope>NUCLEOTIDE SEQUENCE</scope>
    <source>
        <strain evidence="2">MM415A00401</strain>
        <strain evidence="1">MM415B00765</strain>
    </source>
</reference>
<evidence type="ECO:0000313" key="2">
    <source>
        <dbReference type="EMBL" id="QJA82499.1"/>
    </source>
</evidence>
<evidence type="ECO:0000313" key="1">
    <source>
        <dbReference type="EMBL" id="QJA62506.1"/>
    </source>
</evidence>
<dbReference type="AlphaFoldDB" id="A0A6M3IY01"/>
<gene>
    <name evidence="2" type="ORF">MM415A00401_0011</name>
    <name evidence="1" type="ORF">MM415B00765_0006</name>
</gene>